<feature type="region of interest" description="Disordered" evidence="1">
    <location>
        <begin position="1"/>
        <end position="49"/>
    </location>
</feature>
<dbReference type="Proteomes" id="UP000004946">
    <property type="component" value="Chromosome"/>
</dbReference>
<evidence type="ECO:0000259" key="2">
    <source>
        <dbReference type="Pfam" id="PF18741"/>
    </source>
</evidence>
<comment type="caution">
    <text evidence="3">The sequence shown here is derived from an EMBL/GenBank/DDBJ whole genome shotgun (WGS) entry which is preliminary data.</text>
</comment>
<reference evidence="3 4" key="1">
    <citation type="submission" date="2010-12" db="EMBL/GenBank/DDBJ databases">
        <authorList>
            <person name="Muzny D."/>
            <person name="Qin X."/>
            <person name="Buhay C."/>
            <person name="Dugan-Rocha S."/>
            <person name="Ding Y."/>
            <person name="Chen G."/>
            <person name="Hawes A."/>
            <person name="Holder M."/>
            <person name="Jhangiani S."/>
            <person name="Johnson A."/>
            <person name="Khan Z."/>
            <person name="Li Z."/>
            <person name="Liu W."/>
            <person name="Liu X."/>
            <person name="Perez L."/>
            <person name="Shen H."/>
            <person name="Wang Q."/>
            <person name="Watt J."/>
            <person name="Xi L."/>
            <person name="Xin Y."/>
            <person name="Zhou J."/>
            <person name="Deng J."/>
            <person name="Jiang H."/>
            <person name="Liu Y."/>
            <person name="Qu J."/>
            <person name="Song X.-Z."/>
            <person name="Zhang L."/>
            <person name="Villasana D."/>
            <person name="Johnson A."/>
            <person name="Liu J."/>
            <person name="Liyanage D."/>
            <person name="Lorensuhewa L."/>
            <person name="Robinson T."/>
            <person name="Song A."/>
            <person name="Song B.-B."/>
            <person name="Dinh H."/>
            <person name="Thornton R."/>
            <person name="Coyle M."/>
            <person name="Francisco L."/>
            <person name="Jackson L."/>
            <person name="Javaid M."/>
            <person name="Korchina V."/>
            <person name="Kovar C."/>
            <person name="Mata R."/>
            <person name="Mathew T."/>
            <person name="Ngo R."/>
            <person name="Nguyen L."/>
            <person name="Nguyen N."/>
            <person name="Okwuonu G."/>
            <person name="Ongeri F."/>
            <person name="Pham C."/>
            <person name="Simmons D."/>
            <person name="Wilczek-Boney K."/>
            <person name="Hale W."/>
            <person name="Jakkamsetti A."/>
            <person name="Pham P."/>
            <person name="Ruth R."/>
            <person name="San Lucas F."/>
            <person name="Warren J."/>
            <person name="Zhang J."/>
            <person name="Zhao Z."/>
            <person name="Zhou C."/>
            <person name="Zhu D."/>
            <person name="Lee S."/>
            <person name="Bess C."/>
            <person name="Blankenburg K."/>
            <person name="Forbes L."/>
            <person name="Fu Q."/>
            <person name="Gubbala S."/>
            <person name="Hirani K."/>
            <person name="Jayaseelan J.C."/>
            <person name="Lara F."/>
            <person name="Munidasa M."/>
            <person name="Palculict T."/>
            <person name="Patil S."/>
            <person name="Pu L.-L."/>
            <person name="Saada N."/>
            <person name="Tang L."/>
            <person name="Weissenberger G."/>
            <person name="Zhu Y."/>
            <person name="Hemphill L."/>
            <person name="Shang Y."/>
            <person name="Youmans B."/>
            <person name="Ayvaz T."/>
            <person name="Ross M."/>
            <person name="Santibanez J."/>
            <person name="Aqrawi P."/>
            <person name="Gross S."/>
            <person name="Joshi V."/>
            <person name="Fowler G."/>
            <person name="Nazareth L."/>
            <person name="Reid J."/>
            <person name="Worley K."/>
            <person name="Petrosino J."/>
            <person name="Highlander S."/>
            <person name="Gibbs R."/>
        </authorList>
    </citation>
    <scope>NUCLEOTIDE SEQUENCE [LARGE SCALE GENOMIC DNA]</scope>
    <source>
        <strain evidence="3 4">DSM 10105</strain>
    </source>
</reference>
<evidence type="ECO:0000256" key="1">
    <source>
        <dbReference type="SAM" id="MobiDB-lite"/>
    </source>
</evidence>
<protein>
    <recommendedName>
        <fullName evidence="2">Restriction endonuclease type II-like domain-containing protein</fullName>
    </recommendedName>
</protein>
<sequence length="1261" mass="139784">MTDRKSRKSEKALARKAAEAEEAQAVDPAQDASKTSTEEAAVVQAQESASASLAEIRQEALDDMRSWYKDYHALSGNTPVEDISRLRNRFNLDNAHPAGMSQFMVNKTVKLNSLFRDNSSLKAADRQLYRVLDEQEENQKSNGVAFISLCLGVATWDGHRMPVAFYPITVARPEDTQSLFQAEISITGSIELNASYIQALEAVGVHLEVQEIMDGFEYSGVLEESRKLYAAMTEQVGERLPHFAIERSMIIGNFIQTSTLVLNDTRTIINQEIAGASGNSTLDALAGVDDARQALKERLIPDFRPYDGDPHDEMGVGDVDNETRYVAQAATSGQSMVLEMPSNKDASEEALAIATRAAMSGRTVLYAPGVSAQKRRFIRAAASHAVANLVMDISDDGFNESIDRQLIAAVGFQKGSASSIFEQTADELVGVRARLSRYLGDLHGKNKNWDVSAYETLENLARISALPMHPSTRVRLSTQTAHAMIGHEKEWCQKLIRLGELGGYLIGPDDTAWYGAALYSEDEAIAAYKRVVDLLDTLLPQTREQIERTVETCGFPIAQNVQDWSAQVTVLTNLRRVLDIFQPAIFERDIDAMIEATRSKEDRKKRESKLGYWERHRLTKEAKSLLRPGAHVESLHDALVIVAEQAAQWRRFVPRGGWPVLPNKLDEIVETQEVLERDITALDAVLAPTPERAGLERVEFAALETRLRKLFDDHRALDTLPERAYLLKECADLGLGKLVDDFRARELDKDTAPAELLLSWWATVFEDIMKSSPIISNQDGATLSSVSERFVQVDTEHVRSIGTMVSQEMMGRLSEILYTRASEANQLHTLLASKNTIGMQRLQREYGDIVSAAKPIMVATPAALASSTPLMPLADVGVIDASAHLHPLELLSVLARVNTVIVLAHKETVSCPSLSKLIDLLPSIRRHNRGNARDIRLEAFLRNNGYGNSIPSLAMEDARGKVIYHYVDATGLASVVSGVVETTAGEVKKVADLIEERYKDLGEATASYRLAVVCLSDNQRLRIGAELKSRSAGHESFARFLRHVSLASIDQVAGVWATDVILSIGYGRNNQGQLYPQFGSLEKPAAEKMLLDALALPQRNLDIVATITAEDMELDRIRQSGPLMLKSVLAWAQGLAHTEDAAYAKPHEHTDETQALLPDLADRIRQRGLQVCMNYGYNHGDRIPLVVGLPDKDYTLAICTDDSRFMTVPSTRQCHRFDVEDLEMLGWSVMYVWSVGMFVNPDKEVDRIVAYLANSYDDKLA</sequence>
<dbReference type="RefSeq" id="WP_006290158.1">
    <property type="nucleotide sequence ID" value="NZ_AP012333.1"/>
</dbReference>
<organism evidence="3 4">
    <name type="scientific">Parascardovia denticolens DSM 10105 = JCM 12538</name>
    <dbReference type="NCBI Taxonomy" id="864564"/>
    <lineage>
        <taxon>Bacteria</taxon>
        <taxon>Bacillati</taxon>
        <taxon>Actinomycetota</taxon>
        <taxon>Actinomycetes</taxon>
        <taxon>Bifidobacteriales</taxon>
        <taxon>Bifidobacteriaceae</taxon>
        <taxon>Parascardovia</taxon>
    </lineage>
</organism>
<proteinExistence type="predicted"/>
<feature type="compositionally biased region" description="Basic and acidic residues" evidence="1">
    <location>
        <begin position="1"/>
        <end position="19"/>
    </location>
</feature>
<dbReference type="HOGENOM" id="CLU_000788_1_0_11"/>
<accession>E6K0J5</accession>
<gene>
    <name evidence="3" type="ORF">HMPREF0620_0338</name>
</gene>
<evidence type="ECO:0000313" key="4">
    <source>
        <dbReference type="Proteomes" id="UP000004946"/>
    </source>
</evidence>
<name>E6K0J5_PARDN</name>
<dbReference type="EMBL" id="AEON01000001">
    <property type="protein sequence ID" value="EFT83333.1"/>
    <property type="molecule type" value="Genomic_DNA"/>
</dbReference>
<evidence type="ECO:0000313" key="3">
    <source>
        <dbReference type="EMBL" id="EFT83333.1"/>
    </source>
</evidence>
<keyword evidence="4" id="KW-1185">Reference proteome</keyword>
<dbReference type="Pfam" id="PF18741">
    <property type="entry name" value="MTES_1575"/>
    <property type="match status" value="1"/>
</dbReference>
<feature type="domain" description="Restriction endonuclease type II-like" evidence="2">
    <location>
        <begin position="1160"/>
        <end position="1251"/>
    </location>
</feature>
<dbReference type="AlphaFoldDB" id="E6K0J5"/>
<dbReference type="InterPro" id="IPR049468">
    <property type="entry name" value="Restrct_endonuc-II-like_dom"/>
</dbReference>
<feature type="compositionally biased region" description="Low complexity" evidence="1">
    <location>
        <begin position="38"/>
        <end position="49"/>
    </location>
</feature>
<dbReference type="eggNOG" id="COG1112">
    <property type="taxonomic scope" value="Bacteria"/>
</dbReference>